<accession>A0A3D9B912</accession>
<dbReference type="OrthoDB" id="1239212at2"/>
<evidence type="ECO:0000313" key="1">
    <source>
        <dbReference type="EMBL" id="REC50181.1"/>
    </source>
</evidence>
<protein>
    <submittedName>
        <fullName evidence="1">Uncharacterized protein</fullName>
    </submittedName>
</protein>
<sequence length="310" mass="35440">MVYQFLLFIGLTGIFISCKGNDSKEYNLVNNITVNKEKIFSETWRWKSEDKSQEFTLKILEITNDSLFAQYCAVYNYGQKLDCDFEKNINIKAAFNRGENAYVGDFHSFFNSGKGKCLIKVTDQALSWSILKIPDGEYYAPDTCILKKESSILIKKEKGSAVGTVHLPFDYENYKQTCIQSSSADCQEKYPLLNTSEYDKIIKILDRNEGRPQAIFPIQSIFNSDIAVYVLNFEGDSSLQEIVTVKNNKIVSSQSIGYAMPDEETYETFIINSDMTIDVYEISFADHLNKKKKGKYKLSAHGNIEEMSLY</sequence>
<dbReference type="Proteomes" id="UP000256257">
    <property type="component" value="Unassembled WGS sequence"/>
</dbReference>
<reference evidence="1 2" key="1">
    <citation type="submission" date="2018-06" db="EMBL/GenBank/DDBJ databases">
        <title>Novel Chryseobacterium species.</title>
        <authorList>
            <person name="Newman J."/>
            <person name="Hugo C."/>
            <person name="Oosthuizen L."/>
            <person name="Charimba G."/>
        </authorList>
    </citation>
    <scope>NUCLEOTIDE SEQUENCE [LARGE SCALE GENOMIC DNA]</scope>
    <source>
        <strain evidence="1 2">7_F195</strain>
    </source>
</reference>
<gene>
    <name evidence="1" type="ORF">DRF67_01200</name>
</gene>
<name>A0A3D9B912_9FLAO</name>
<evidence type="ECO:0000313" key="2">
    <source>
        <dbReference type="Proteomes" id="UP000256257"/>
    </source>
</evidence>
<organism evidence="1 2">
    <name type="scientific">Chryseobacterium pennipullorum</name>
    <dbReference type="NCBI Taxonomy" id="2258963"/>
    <lineage>
        <taxon>Bacteria</taxon>
        <taxon>Pseudomonadati</taxon>
        <taxon>Bacteroidota</taxon>
        <taxon>Flavobacteriia</taxon>
        <taxon>Flavobacteriales</taxon>
        <taxon>Weeksellaceae</taxon>
        <taxon>Chryseobacterium group</taxon>
        <taxon>Chryseobacterium</taxon>
    </lineage>
</organism>
<comment type="caution">
    <text evidence="1">The sequence shown here is derived from an EMBL/GenBank/DDBJ whole genome shotgun (WGS) entry which is preliminary data.</text>
</comment>
<dbReference type="RefSeq" id="WP_115926006.1">
    <property type="nucleotide sequence ID" value="NZ_QNVV01000001.1"/>
</dbReference>
<dbReference type="AlphaFoldDB" id="A0A3D9B912"/>
<keyword evidence="2" id="KW-1185">Reference proteome</keyword>
<dbReference type="EMBL" id="QNVV01000001">
    <property type="protein sequence ID" value="REC50181.1"/>
    <property type="molecule type" value="Genomic_DNA"/>
</dbReference>
<proteinExistence type="predicted"/>